<comment type="caution">
    <text evidence="2">The sequence shown here is derived from an EMBL/GenBank/DDBJ whole genome shotgun (WGS) entry which is preliminary data.</text>
</comment>
<protein>
    <submittedName>
        <fullName evidence="2">Uncharacterized protein</fullName>
    </submittedName>
</protein>
<dbReference type="Proteomes" id="UP000277212">
    <property type="component" value="Unassembled WGS sequence"/>
</dbReference>
<accession>A0A3M2RAJ5</accession>
<sequence length="142" mass="16418">MSKYQHHDWLTRDLARIIWVQNPELAKWPLIWGIIIMLAFFSARAPARKPRDFQSKTPDREATGTRIPTRASVSEFQAHVHVRFQVARKRVAKTPKWRLHFTCIGSPPSTPPCSFAAPQDPYHRILIGCDTHAHLLQTRQGF</sequence>
<keyword evidence="1" id="KW-1133">Transmembrane helix</keyword>
<keyword evidence="3" id="KW-1185">Reference proteome</keyword>
<gene>
    <name evidence="2" type="ORF">CDV36_015408</name>
</gene>
<evidence type="ECO:0000313" key="2">
    <source>
        <dbReference type="EMBL" id="RMJ02320.1"/>
    </source>
</evidence>
<evidence type="ECO:0000313" key="3">
    <source>
        <dbReference type="Proteomes" id="UP000277212"/>
    </source>
</evidence>
<keyword evidence="1" id="KW-0812">Transmembrane</keyword>
<dbReference type="EMBL" id="NKUJ01000577">
    <property type="protein sequence ID" value="RMJ02320.1"/>
    <property type="molecule type" value="Genomic_DNA"/>
</dbReference>
<proteinExistence type="predicted"/>
<reference evidence="2 3" key="1">
    <citation type="submission" date="2017-06" db="EMBL/GenBank/DDBJ databases">
        <title>Comparative genomic analysis of Ambrosia Fusariam Clade fungi.</title>
        <authorList>
            <person name="Stajich J.E."/>
            <person name="Carrillo J."/>
            <person name="Kijimoto T."/>
            <person name="Eskalen A."/>
            <person name="O'Donnell K."/>
            <person name="Kasson M."/>
        </authorList>
    </citation>
    <scope>NUCLEOTIDE SEQUENCE [LARGE SCALE GENOMIC DNA]</scope>
    <source>
        <strain evidence="2">UCR3666</strain>
    </source>
</reference>
<evidence type="ECO:0000256" key="1">
    <source>
        <dbReference type="SAM" id="Phobius"/>
    </source>
</evidence>
<feature type="transmembrane region" description="Helical" evidence="1">
    <location>
        <begin position="29"/>
        <end position="47"/>
    </location>
</feature>
<dbReference type="OrthoDB" id="10371867at2759"/>
<organism evidence="2 3">
    <name type="scientific">Fusarium kuroshium</name>
    <dbReference type="NCBI Taxonomy" id="2010991"/>
    <lineage>
        <taxon>Eukaryota</taxon>
        <taxon>Fungi</taxon>
        <taxon>Dikarya</taxon>
        <taxon>Ascomycota</taxon>
        <taxon>Pezizomycotina</taxon>
        <taxon>Sordariomycetes</taxon>
        <taxon>Hypocreomycetidae</taxon>
        <taxon>Hypocreales</taxon>
        <taxon>Nectriaceae</taxon>
        <taxon>Fusarium</taxon>
        <taxon>Fusarium solani species complex</taxon>
    </lineage>
</organism>
<name>A0A3M2RAJ5_9HYPO</name>
<dbReference type="AlphaFoldDB" id="A0A3M2RAJ5"/>
<keyword evidence="1" id="KW-0472">Membrane</keyword>